<reference evidence="1 2" key="1">
    <citation type="submission" date="2016-10" db="EMBL/GenBank/DDBJ databases">
        <authorList>
            <person name="de Groot N.N."/>
        </authorList>
    </citation>
    <scope>NUCLEOTIDE SEQUENCE [LARGE SCALE GENOMIC DNA]</scope>
    <source>
        <strain evidence="1 2">DSM 15893</strain>
    </source>
</reference>
<name>A0A1I5JDZ2_9GAMM</name>
<evidence type="ECO:0000313" key="1">
    <source>
        <dbReference type="EMBL" id="SFO70879.1"/>
    </source>
</evidence>
<dbReference type="STRING" id="1121869.SAMN03084138_00130"/>
<dbReference type="OrthoDB" id="626916at2"/>
<sequence length="700" mass="77238">MSSMMSSSALSPDALYARLPDVYRKRDEEQGFPLKALMEILAEQAAIVRDEADRLYDNQFIETCDEWAASYIGELVGYRYGPEIPGVSQRAAAANQIRLARRLGVALTLEQLATDTTRWPSRVVEFFRLLARPEHLAAPRPHEHYTLDIRNSRQCDALGTAFDTASYTIDTGRISQGEGRHHFRHVGLFLWRLRPYRQPLVPAFRVAARRYLFNPLGINTAMFNVPLTEQDINHIAREENLPVPLARRRISGAHLAAFYGRSFTLFLDGIEQTHDMIQICNLSDDGVNWAHSPVDRISVDPELGRLFLPASMDEPDVVDISYHYGMCADVGGGDYSRAEGFIQGLSPLLSIAAGEAIQPALDTLVSGGVAEISVSHVFTEPLAIAVDVDQTLSLRSADGHRAFINLDDDDMTVVGGEEAEVVIDGLTLYGGRLVLPDDGNNALRRLVLRNVTLVPGIQLSMDGEPQQPTTPSLVIEIPNVTVEIERSILGAIHCVEGASVTIKDSMIDAISRTNVAFSALDEVTHGGALTLCETTVIGKVAAKCFPLISNALLDAALDEVDDWDAPVWAQQRQTGCARYSYIPPHSRVPRQHHCQPQFASAKAIEEAQLHNPTLSDAERDYIVRGVRARLVPAFTALRYGNAAYGQVLLAAPEEIRRGADSGSEMGMYHHLYQPQREDALKFRLDEFLPIGLDLGLIYVT</sequence>
<protein>
    <recommendedName>
        <fullName evidence="3">Phage tail protein (Tail_P2_I)</fullName>
    </recommendedName>
</protein>
<dbReference type="EMBL" id="FOWR01000001">
    <property type="protein sequence ID" value="SFO70879.1"/>
    <property type="molecule type" value="Genomic_DNA"/>
</dbReference>
<dbReference type="RefSeq" id="WP_074924855.1">
    <property type="nucleotide sequence ID" value="NZ_FOWR01000001.1"/>
</dbReference>
<dbReference type="GeneID" id="35873600"/>
<evidence type="ECO:0008006" key="3">
    <source>
        <dbReference type="Google" id="ProtNLM"/>
    </source>
</evidence>
<organism evidence="1 2">
    <name type="scientific">Enterovibrio norvegicus DSM 15893</name>
    <dbReference type="NCBI Taxonomy" id="1121869"/>
    <lineage>
        <taxon>Bacteria</taxon>
        <taxon>Pseudomonadati</taxon>
        <taxon>Pseudomonadota</taxon>
        <taxon>Gammaproteobacteria</taxon>
        <taxon>Vibrionales</taxon>
        <taxon>Vibrionaceae</taxon>
        <taxon>Enterovibrio</taxon>
    </lineage>
</organism>
<accession>A0A1I5JDZ2</accession>
<dbReference type="AlphaFoldDB" id="A0A1I5JDZ2"/>
<gene>
    <name evidence="1" type="ORF">SAMN03084138_00130</name>
</gene>
<proteinExistence type="predicted"/>
<dbReference type="Proteomes" id="UP000182692">
    <property type="component" value="Unassembled WGS sequence"/>
</dbReference>
<evidence type="ECO:0000313" key="2">
    <source>
        <dbReference type="Proteomes" id="UP000182692"/>
    </source>
</evidence>